<evidence type="ECO:0000313" key="3">
    <source>
        <dbReference type="Proteomes" id="UP000094622"/>
    </source>
</evidence>
<organism evidence="2 3">
    <name type="scientific">Methylobrevis pamukkalensis</name>
    <dbReference type="NCBI Taxonomy" id="1439726"/>
    <lineage>
        <taxon>Bacteria</taxon>
        <taxon>Pseudomonadati</taxon>
        <taxon>Pseudomonadota</taxon>
        <taxon>Alphaproteobacteria</taxon>
        <taxon>Hyphomicrobiales</taxon>
        <taxon>Pleomorphomonadaceae</taxon>
        <taxon>Methylobrevis</taxon>
    </lineage>
</organism>
<comment type="caution">
    <text evidence="2">The sequence shown here is derived from an EMBL/GenBank/DDBJ whole genome shotgun (WGS) entry which is preliminary data.</text>
</comment>
<sequence length="140" mass="14472">MGAAREQREAVLGLLRGLGLGQDAPADGDHRVGGEHDVRAAVLRRVETQPGDLGLGAGEPLGELARMFGAAGGLVGLGRHQPVGRDADLREQREAARRTGGKNEEGRVGHLGPRAWGIGSAVRGGTGRRQPPDPPDGTVT</sequence>
<reference evidence="2 3" key="1">
    <citation type="submission" date="2016-07" db="EMBL/GenBank/DDBJ databases">
        <title>Draft Genome Sequence of Methylobrevis pamukkalensis PK2.</title>
        <authorList>
            <person name="Vasilenko O.V."/>
            <person name="Doronina N.V."/>
            <person name="Shmareva M.N."/>
            <person name="Tarlachkov S.V."/>
            <person name="Mustakhimov I."/>
            <person name="Trotsenko Y.A."/>
        </authorList>
    </citation>
    <scope>NUCLEOTIDE SEQUENCE [LARGE SCALE GENOMIC DNA]</scope>
    <source>
        <strain evidence="2 3">PK2</strain>
    </source>
</reference>
<dbReference type="Proteomes" id="UP000094622">
    <property type="component" value="Unassembled WGS sequence"/>
</dbReference>
<protein>
    <submittedName>
        <fullName evidence="2">Uncharacterized protein</fullName>
    </submittedName>
</protein>
<feature type="region of interest" description="Disordered" evidence="1">
    <location>
        <begin position="79"/>
        <end position="140"/>
    </location>
</feature>
<gene>
    <name evidence="2" type="ORF">A6302_03113</name>
</gene>
<accession>A0A1E3GZR9</accession>
<evidence type="ECO:0000313" key="2">
    <source>
        <dbReference type="EMBL" id="ODN69568.1"/>
    </source>
</evidence>
<evidence type="ECO:0000256" key="1">
    <source>
        <dbReference type="SAM" id="MobiDB-lite"/>
    </source>
</evidence>
<proteinExistence type="predicted"/>
<keyword evidence="3" id="KW-1185">Reference proteome</keyword>
<name>A0A1E3GZR9_9HYPH</name>
<dbReference type="EMBL" id="MCRJ01000084">
    <property type="protein sequence ID" value="ODN69568.1"/>
    <property type="molecule type" value="Genomic_DNA"/>
</dbReference>
<feature type="compositionally biased region" description="Basic and acidic residues" evidence="1">
    <location>
        <begin position="83"/>
        <end position="108"/>
    </location>
</feature>
<dbReference type="AlphaFoldDB" id="A0A1E3GZR9"/>